<dbReference type="SMART" id="SM00220">
    <property type="entry name" value="S_TKc"/>
    <property type="match status" value="1"/>
</dbReference>
<feature type="domain" description="Protein kinase" evidence="3">
    <location>
        <begin position="37"/>
        <end position="300"/>
    </location>
</feature>
<organism evidence="4 5">
    <name type="scientific">Kwoniella dendrophila CBS 6074</name>
    <dbReference type="NCBI Taxonomy" id="1295534"/>
    <lineage>
        <taxon>Eukaryota</taxon>
        <taxon>Fungi</taxon>
        <taxon>Dikarya</taxon>
        <taxon>Basidiomycota</taxon>
        <taxon>Agaricomycotina</taxon>
        <taxon>Tremellomycetes</taxon>
        <taxon>Tremellales</taxon>
        <taxon>Cryptococcaceae</taxon>
        <taxon>Kwoniella</taxon>
    </lineage>
</organism>
<dbReference type="AlphaFoldDB" id="A0AAX4K4K1"/>
<accession>A0AAX4K4K1</accession>
<protein>
    <recommendedName>
        <fullName evidence="3">Protein kinase domain-containing protein</fullName>
    </recommendedName>
</protein>
<evidence type="ECO:0000256" key="2">
    <source>
        <dbReference type="SAM" id="MobiDB-lite"/>
    </source>
</evidence>
<dbReference type="InterPro" id="IPR011009">
    <property type="entry name" value="Kinase-like_dom_sf"/>
</dbReference>
<dbReference type="InterPro" id="IPR000719">
    <property type="entry name" value="Prot_kinase_dom"/>
</dbReference>
<sequence length="351" mass="39594">MPFDIHHLFSGGHSHHKDHSAQHEVNPHSKERKKEFTLDDDVIGKGGYSKVYKAHWKARGGMLVAMKVVKKEAVKDREAYLRIVATGFPRINTHPNICAGLDWFESTNKYYVAFPLLTGGELLERLNTRGRFTEDAVKKVMKVMLETLAYIHSHGIIHRDIKPDNWLYRTPDSEVDDIVLIDFGISKVLDQESEEDKRDQFEVGGTPGYAAPEVFCGVGYGKNSDLFGAGVIAYNLLSSWSPWESRDTVALIQETSTLNISFPDGPFEGVSEQAKNFVRALMAPPARRPSAKKALQHKWLALPIENDDQDHILEPHEVVESDLQTIHAHETIKPDDDLARQMSRYSVDLPA</sequence>
<evidence type="ECO:0000256" key="1">
    <source>
        <dbReference type="PROSITE-ProRule" id="PRU10141"/>
    </source>
</evidence>
<keyword evidence="1" id="KW-0067">ATP-binding</keyword>
<evidence type="ECO:0000313" key="4">
    <source>
        <dbReference type="EMBL" id="WWC92028.1"/>
    </source>
</evidence>
<dbReference type="GO" id="GO:0005524">
    <property type="term" value="F:ATP binding"/>
    <property type="evidence" value="ECO:0007669"/>
    <property type="project" value="UniProtKB-UniRule"/>
</dbReference>
<feature type="compositionally biased region" description="Basic and acidic residues" evidence="2">
    <location>
        <begin position="19"/>
        <end position="33"/>
    </location>
</feature>
<proteinExistence type="predicted"/>
<dbReference type="Pfam" id="PF00069">
    <property type="entry name" value="Pkinase"/>
    <property type="match status" value="1"/>
</dbReference>
<dbReference type="Proteomes" id="UP001355207">
    <property type="component" value="Chromosome 9"/>
</dbReference>
<reference evidence="4 5" key="1">
    <citation type="submission" date="2024-01" db="EMBL/GenBank/DDBJ databases">
        <title>Comparative genomics of Cryptococcus and Kwoniella reveals pathogenesis evolution and contrasting modes of karyotype evolution via chromosome fusion or intercentromeric recombination.</title>
        <authorList>
            <person name="Coelho M.A."/>
            <person name="David-Palma M."/>
            <person name="Shea T."/>
            <person name="Bowers K."/>
            <person name="McGinley-Smith S."/>
            <person name="Mohammad A.W."/>
            <person name="Gnirke A."/>
            <person name="Yurkov A.M."/>
            <person name="Nowrousian M."/>
            <person name="Sun S."/>
            <person name="Cuomo C.A."/>
            <person name="Heitman J."/>
        </authorList>
    </citation>
    <scope>NUCLEOTIDE SEQUENCE [LARGE SCALE GENOMIC DNA]</scope>
    <source>
        <strain evidence="4 5">CBS 6074</strain>
    </source>
</reference>
<keyword evidence="5" id="KW-1185">Reference proteome</keyword>
<feature type="region of interest" description="Disordered" evidence="2">
    <location>
        <begin position="9"/>
        <end position="33"/>
    </location>
</feature>
<dbReference type="GO" id="GO:0004672">
    <property type="term" value="F:protein kinase activity"/>
    <property type="evidence" value="ECO:0007669"/>
    <property type="project" value="InterPro"/>
</dbReference>
<dbReference type="PROSITE" id="PS00107">
    <property type="entry name" value="PROTEIN_KINASE_ATP"/>
    <property type="match status" value="1"/>
</dbReference>
<evidence type="ECO:0000313" key="5">
    <source>
        <dbReference type="Proteomes" id="UP001355207"/>
    </source>
</evidence>
<dbReference type="Gene3D" id="1.10.510.10">
    <property type="entry name" value="Transferase(Phosphotransferase) domain 1"/>
    <property type="match status" value="1"/>
</dbReference>
<dbReference type="RefSeq" id="XP_066078790.1">
    <property type="nucleotide sequence ID" value="XM_066222693.1"/>
</dbReference>
<name>A0AAX4K4K1_9TREE</name>
<gene>
    <name evidence="4" type="ORF">L201_006982</name>
</gene>
<dbReference type="PROSITE" id="PS50011">
    <property type="entry name" value="PROTEIN_KINASE_DOM"/>
    <property type="match status" value="1"/>
</dbReference>
<dbReference type="EMBL" id="CP144106">
    <property type="protein sequence ID" value="WWC92028.1"/>
    <property type="molecule type" value="Genomic_DNA"/>
</dbReference>
<feature type="binding site" evidence="1">
    <location>
        <position position="71"/>
    </location>
    <ligand>
        <name>ATP</name>
        <dbReference type="ChEBI" id="CHEBI:30616"/>
    </ligand>
</feature>
<dbReference type="InterPro" id="IPR017441">
    <property type="entry name" value="Protein_kinase_ATP_BS"/>
</dbReference>
<keyword evidence="1" id="KW-0547">Nucleotide-binding</keyword>
<dbReference type="GeneID" id="91097651"/>
<dbReference type="SUPFAM" id="SSF56112">
    <property type="entry name" value="Protein kinase-like (PK-like)"/>
    <property type="match status" value="1"/>
</dbReference>
<dbReference type="PANTHER" id="PTHR24347">
    <property type="entry name" value="SERINE/THREONINE-PROTEIN KINASE"/>
    <property type="match status" value="1"/>
</dbReference>
<evidence type="ECO:0000259" key="3">
    <source>
        <dbReference type="PROSITE" id="PS50011"/>
    </source>
</evidence>